<reference evidence="2 3" key="1">
    <citation type="journal article" date="2015" name="Nature">
        <title>rRNA introns, odd ribosomes, and small enigmatic genomes across a large radiation of phyla.</title>
        <authorList>
            <person name="Brown C.T."/>
            <person name="Hug L.A."/>
            <person name="Thomas B.C."/>
            <person name="Sharon I."/>
            <person name="Castelle C.J."/>
            <person name="Singh A."/>
            <person name="Wilkins M.J."/>
            <person name="Williams K.H."/>
            <person name="Banfield J.F."/>
        </authorList>
    </citation>
    <scope>NUCLEOTIDE SEQUENCE [LARGE SCALE GENOMIC DNA]</scope>
</reference>
<dbReference type="Gene3D" id="3.40.50.2000">
    <property type="entry name" value="Glycogen Phosphorylase B"/>
    <property type="match status" value="1"/>
</dbReference>
<dbReference type="PANTHER" id="PTHR45947:SF3">
    <property type="entry name" value="SULFOQUINOVOSYL TRANSFERASE SQD2"/>
    <property type="match status" value="1"/>
</dbReference>
<evidence type="ECO:0000313" key="3">
    <source>
        <dbReference type="Proteomes" id="UP000034013"/>
    </source>
</evidence>
<organism evidence="2 3">
    <name type="scientific">Candidatus Woesebacteria bacterium GW2011_GWA2_40_7</name>
    <dbReference type="NCBI Taxonomy" id="1618562"/>
    <lineage>
        <taxon>Bacteria</taxon>
        <taxon>Candidatus Woeseibacteriota</taxon>
    </lineage>
</organism>
<dbReference type="SUPFAM" id="SSF53756">
    <property type="entry name" value="UDP-Glycosyltransferase/glycogen phosphorylase"/>
    <property type="match status" value="1"/>
</dbReference>
<accession>A0A0G0TAJ6</accession>
<comment type="caution">
    <text evidence="2">The sequence shown here is derived from an EMBL/GenBank/DDBJ whole genome shotgun (WGS) entry which is preliminary data.</text>
</comment>
<feature type="non-terminal residue" evidence="2">
    <location>
        <position position="209"/>
    </location>
</feature>
<proteinExistence type="predicted"/>
<sequence>MKIAYFTDTYIPQVNGVTYVVDTHARFLAKKNKVRIYAPAYGLRSSIERLEKGNLIIERYPSGPVIYYKEVHIPFVDIGKMYRSVKKFNPDVIHFHTPLTIGISSMIIAKYLKIPLITTYHTLWSETLPPLPPFRVINSFFRNQIGQDDLLRDTIWKVSNKIFDYCDVIISPANIIKDELILHNSKSKIVVISNGVDTNKFVPKIRTKT</sequence>
<dbReference type="Proteomes" id="UP000034013">
    <property type="component" value="Unassembled WGS sequence"/>
</dbReference>
<gene>
    <name evidence="2" type="ORF">UU16_C0008G0024</name>
</gene>
<evidence type="ECO:0000313" key="2">
    <source>
        <dbReference type="EMBL" id="KKR73994.1"/>
    </source>
</evidence>
<dbReference type="InterPro" id="IPR050194">
    <property type="entry name" value="Glycosyltransferase_grp1"/>
</dbReference>
<evidence type="ECO:0000259" key="1">
    <source>
        <dbReference type="Pfam" id="PF13439"/>
    </source>
</evidence>
<feature type="domain" description="Glycosyltransferase subfamily 4-like N-terminal" evidence="1">
    <location>
        <begin position="14"/>
        <end position="199"/>
    </location>
</feature>
<dbReference type="InterPro" id="IPR028098">
    <property type="entry name" value="Glyco_trans_4-like_N"/>
</dbReference>
<dbReference type="PANTHER" id="PTHR45947">
    <property type="entry name" value="SULFOQUINOVOSYL TRANSFERASE SQD2"/>
    <property type="match status" value="1"/>
</dbReference>
<keyword evidence="2" id="KW-0808">Transferase</keyword>
<dbReference type="AlphaFoldDB" id="A0A0G0TAJ6"/>
<dbReference type="EMBL" id="LBZO01000008">
    <property type="protein sequence ID" value="KKR73994.1"/>
    <property type="molecule type" value="Genomic_DNA"/>
</dbReference>
<name>A0A0G0TAJ6_9BACT</name>
<dbReference type="Pfam" id="PF13439">
    <property type="entry name" value="Glyco_transf_4"/>
    <property type="match status" value="1"/>
</dbReference>
<protein>
    <submittedName>
        <fullName evidence="2">Glycosyl transferase group 1</fullName>
    </submittedName>
</protein>
<dbReference type="GO" id="GO:0016757">
    <property type="term" value="F:glycosyltransferase activity"/>
    <property type="evidence" value="ECO:0007669"/>
    <property type="project" value="TreeGrafter"/>
</dbReference>